<dbReference type="Gene3D" id="3.90.1170.40">
    <property type="entry name" value="Molybdopterin biosynthesis MoaE subunit"/>
    <property type="match status" value="1"/>
</dbReference>
<dbReference type="InterPro" id="IPR036563">
    <property type="entry name" value="MoaE_sf"/>
</dbReference>
<keyword evidence="1" id="KW-0808">Transferase</keyword>
<evidence type="ECO:0000313" key="1">
    <source>
        <dbReference type="EMBL" id="OIQ76179.1"/>
    </source>
</evidence>
<dbReference type="InterPro" id="IPR003448">
    <property type="entry name" value="Mopterin_biosynth_MoaE"/>
</dbReference>
<reference evidence="1" key="1">
    <citation type="submission" date="2016-10" db="EMBL/GenBank/DDBJ databases">
        <title>Sequence of Gallionella enrichment culture.</title>
        <authorList>
            <person name="Poehlein A."/>
            <person name="Muehling M."/>
            <person name="Daniel R."/>
        </authorList>
    </citation>
    <scope>NUCLEOTIDE SEQUENCE</scope>
</reference>
<organism evidence="1">
    <name type="scientific">mine drainage metagenome</name>
    <dbReference type="NCBI Taxonomy" id="410659"/>
    <lineage>
        <taxon>unclassified sequences</taxon>
        <taxon>metagenomes</taxon>
        <taxon>ecological metagenomes</taxon>
    </lineage>
</organism>
<accession>A0A1J5QF67</accession>
<name>A0A1J5QF67_9ZZZZ</name>
<dbReference type="AlphaFoldDB" id="A0A1J5QF67"/>
<dbReference type="CDD" id="cd00756">
    <property type="entry name" value="MoaE"/>
    <property type="match status" value="1"/>
</dbReference>
<dbReference type="GO" id="GO:0006777">
    <property type="term" value="P:Mo-molybdopterin cofactor biosynthetic process"/>
    <property type="evidence" value="ECO:0007669"/>
    <property type="project" value="InterPro"/>
</dbReference>
<dbReference type="SUPFAM" id="SSF54690">
    <property type="entry name" value="Molybdopterin synthase subunit MoaE"/>
    <property type="match status" value="1"/>
</dbReference>
<comment type="caution">
    <text evidence="1">The sequence shown here is derived from an EMBL/GenBank/DDBJ whole genome shotgun (WGS) entry which is preliminary data.</text>
</comment>
<dbReference type="EMBL" id="MLJW01001943">
    <property type="protein sequence ID" value="OIQ76179.1"/>
    <property type="molecule type" value="Genomic_DNA"/>
</dbReference>
<dbReference type="GO" id="GO:0030366">
    <property type="term" value="F:molybdopterin synthase activity"/>
    <property type="evidence" value="ECO:0007669"/>
    <property type="project" value="UniProtKB-EC"/>
</dbReference>
<protein>
    <submittedName>
        <fullName evidence="1">Molybdopterin synthase catalytic subunit</fullName>
        <ecNumber evidence="1">2.8.1.12</ecNumber>
    </submittedName>
</protein>
<dbReference type="PANTHER" id="PTHR23404">
    <property type="entry name" value="MOLYBDOPTERIN SYNTHASE RELATED"/>
    <property type="match status" value="1"/>
</dbReference>
<proteinExistence type="predicted"/>
<sequence>MTSPTIRIQHEAFDAGAEARALRAGRRDIGALVSFEGLCRDHDGDALGVSELELEHYPGMTEAAIAAMVDDAQRRWPLQAVTVIHRVGRLQPGDPIVLVIVASAHRRAAFDACAFLMDYLKTQAPLWKKQTSAAGASWVDAREADDAALARWGVDSNNSGGR</sequence>
<gene>
    <name evidence="1" type="primary">moaE_14</name>
    <name evidence="1" type="ORF">GALL_421420</name>
</gene>
<dbReference type="EC" id="2.8.1.12" evidence="1"/>
<dbReference type="Pfam" id="PF02391">
    <property type="entry name" value="MoaE"/>
    <property type="match status" value="1"/>
</dbReference>